<dbReference type="PROSITE" id="PS50110">
    <property type="entry name" value="RESPONSE_REGULATORY"/>
    <property type="match status" value="1"/>
</dbReference>
<dbReference type="CDD" id="cd17535">
    <property type="entry name" value="REC_NarL-like"/>
    <property type="match status" value="1"/>
</dbReference>
<dbReference type="InterPro" id="IPR058245">
    <property type="entry name" value="NreC/VraR/RcsB-like_REC"/>
</dbReference>
<name>A0A5C8KQ19_9GAMM</name>
<keyword evidence="7" id="KW-1185">Reference proteome</keyword>
<dbReference type="GO" id="GO:0000160">
    <property type="term" value="P:phosphorelay signal transduction system"/>
    <property type="evidence" value="ECO:0007669"/>
    <property type="project" value="InterPro"/>
</dbReference>
<dbReference type="EMBL" id="VRTS01000005">
    <property type="protein sequence ID" value="TXK62369.1"/>
    <property type="molecule type" value="Genomic_DNA"/>
</dbReference>
<gene>
    <name evidence="6" type="ORF">FU658_09085</name>
</gene>
<dbReference type="CDD" id="cd06170">
    <property type="entry name" value="LuxR_C_like"/>
    <property type="match status" value="1"/>
</dbReference>
<sequence>MSPHPTPPGIHVAICDDHPIVREGFRQLIESDGTMIVDREFGTAAETLAEGALNGIDVLVLDLSLPDGEGLEVLDAVVRSHTALKVVVLSMHDGPSFARDALARGASGFVSKGAGAEELPAALAAACRWEVYLSAGLAERLEDDAVDDSALPGLTAREHTVFVRLAHGDTPADIARALGITTKTVYVHRLSVMQKLGARGPLDLHQIARRHGLIG</sequence>
<evidence type="ECO:0000313" key="6">
    <source>
        <dbReference type="EMBL" id="TXK62369.1"/>
    </source>
</evidence>
<evidence type="ECO:0000313" key="7">
    <source>
        <dbReference type="Proteomes" id="UP000321248"/>
    </source>
</evidence>
<proteinExistence type="predicted"/>
<feature type="domain" description="HTH luxR-type" evidence="4">
    <location>
        <begin position="147"/>
        <end position="212"/>
    </location>
</feature>
<dbReference type="PROSITE" id="PS50043">
    <property type="entry name" value="HTH_LUXR_2"/>
    <property type="match status" value="1"/>
</dbReference>
<comment type="caution">
    <text evidence="6">The sequence shown here is derived from an EMBL/GenBank/DDBJ whole genome shotgun (WGS) entry which is preliminary data.</text>
</comment>
<evidence type="ECO:0000256" key="3">
    <source>
        <dbReference type="PROSITE-ProRule" id="PRU00169"/>
    </source>
</evidence>
<reference evidence="6 7" key="1">
    <citation type="submission" date="2019-08" db="EMBL/GenBank/DDBJ databases">
        <authorList>
            <person name="Karlyshev A.V."/>
        </authorList>
    </citation>
    <scope>NUCLEOTIDE SEQUENCE [LARGE SCALE GENOMIC DNA]</scope>
    <source>
        <strain evidence="6 7">Alg18-2.2</strain>
    </source>
</reference>
<evidence type="ECO:0000259" key="5">
    <source>
        <dbReference type="PROSITE" id="PS50110"/>
    </source>
</evidence>
<dbReference type="GO" id="GO:0003677">
    <property type="term" value="F:DNA binding"/>
    <property type="evidence" value="ECO:0007669"/>
    <property type="project" value="UniProtKB-KW"/>
</dbReference>
<dbReference type="PRINTS" id="PR00038">
    <property type="entry name" value="HTHLUXR"/>
</dbReference>
<dbReference type="OrthoDB" id="4313922at2"/>
<dbReference type="Pfam" id="PF00072">
    <property type="entry name" value="Response_reg"/>
    <property type="match status" value="1"/>
</dbReference>
<dbReference type="GO" id="GO:0006355">
    <property type="term" value="P:regulation of DNA-templated transcription"/>
    <property type="evidence" value="ECO:0007669"/>
    <property type="project" value="InterPro"/>
</dbReference>
<dbReference type="InterPro" id="IPR000792">
    <property type="entry name" value="Tscrpt_reg_LuxR_C"/>
</dbReference>
<accession>A0A5C8KQ19</accession>
<dbReference type="SUPFAM" id="SSF46894">
    <property type="entry name" value="C-terminal effector domain of the bipartite response regulators"/>
    <property type="match status" value="1"/>
</dbReference>
<protein>
    <submittedName>
        <fullName evidence="6">Response regulator transcription factor</fullName>
    </submittedName>
</protein>
<dbReference type="Pfam" id="PF00196">
    <property type="entry name" value="GerE"/>
    <property type="match status" value="1"/>
</dbReference>
<dbReference type="SMART" id="SM00448">
    <property type="entry name" value="REC"/>
    <property type="match status" value="1"/>
</dbReference>
<dbReference type="InterPro" id="IPR001789">
    <property type="entry name" value="Sig_transdc_resp-reg_receiver"/>
</dbReference>
<evidence type="ECO:0000259" key="4">
    <source>
        <dbReference type="PROSITE" id="PS50043"/>
    </source>
</evidence>
<dbReference type="PANTHER" id="PTHR43214">
    <property type="entry name" value="TWO-COMPONENT RESPONSE REGULATOR"/>
    <property type="match status" value="1"/>
</dbReference>
<keyword evidence="1 3" id="KW-0597">Phosphoprotein</keyword>
<dbReference type="InterPro" id="IPR011006">
    <property type="entry name" value="CheY-like_superfamily"/>
</dbReference>
<dbReference type="RefSeq" id="WP_147891787.1">
    <property type="nucleotide sequence ID" value="NZ_VRTS01000005.1"/>
</dbReference>
<dbReference type="Proteomes" id="UP000321248">
    <property type="component" value="Unassembled WGS sequence"/>
</dbReference>
<organism evidence="6 7">
    <name type="scientific">Alkalisalibacterium limincola</name>
    <dbReference type="NCBI Taxonomy" id="2699169"/>
    <lineage>
        <taxon>Bacteria</taxon>
        <taxon>Pseudomonadati</taxon>
        <taxon>Pseudomonadota</taxon>
        <taxon>Gammaproteobacteria</taxon>
        <taxon>Lysobacterales</taxon>
        <taxon>Lysobacteraceae</taxon>
        <taxon>Alkalisalibacterium</taxon>
    </lineage>
</organism>
<dbReference type="SUPFAM" id="SSF52172">
    <property type="entry name" value="CheY-like"/>
    <property type="match status" value="1"/>
</dbReference>
<feature type="modified residue" description="4-aspartylphosphate" evidence="3">
    <location>
        <position position="62"/>
    </location>
</feature>
<evidence type="ECO:0000256" key="1">
    <source>
        <dbReference type="ARBA" id="ARBA00022553"/>
    </source>
</evidence>
<dbReference type="SMART" id="SM00421">
    <property type="entry name" value="HTH_LUXR"/>
    <property type="match status" value="1"/>
</dbReference>
<dbReference type="AlphaFoldDB" id="A0A5C8KQ19"/>
<dbReference type="PANTHER" id="PTHR43214:SF43">
    <property type="entry name" value="TWO-COMPONENT RESPONSE REGULATOR"/>
    <property type="match status" value="1"/>
</dbReference>
<dbReference type="InterPro" id="IPR016032">
    <property type="entry name" value="Sig_transdc_resp-reg_C-effctor"/>
</dbReference>
<evidence type="ECO:0000256" key="2">
    <source>
        <dbReference type="ARBA" id="ARBA00023125"/>
    </source>
</evidence>
<feature type="domain" description="Response regulatory" evidence="5">
    <location>
        <begin position="11"/>
        <end position="127"/>
    </location>
</feature>
<dbReference type="InterPro" id="IPR039420">
    <property type="entry name" value="WalR-like"/>
</dbReference>
<dbReference type="Gene3D" id="3.40.50.2300">
    <property type="match status" value="1"/>
</dbReference>
<keyword evidence="2" id="KW-0238">DNA-binding</keyword>